<name>A0A8S1GWK1_9PELO</name>
<protein>
    <submittedName>
        <fullName evidence="1">Uncharacterized protein</fullName>
    </submittedName>
</protein>
<evidence type="ECO:0000313" key="1">
    <source>
        <dbReference type="EMBL" id="CAD6188236.1"/>
    </source>
</evidence>
<dbReference type="EMBL" id="CAJGYM010000008">
    <property type="protein sequence ID" value="CAD6188236.1"/>
    <property type="molecule type" value="Genomic_DNA"/>
</dbReference>
<reference evidence="1" key="1">
    <citation type="submission" date="2020-10" db="EMBL/GenBank/DDBJ databases">
        <authorList>
            <person name="Kikuchi T."/>
        </authorList>
    </citation>
    <scope>NUCLEOTIDE SEQUENCE</scope>
    <source>
        <strain evidence="1">NKZ352</strain>
    </source>
</reference>
<sequence length="388" mass="44636">MTTEGFGVIVSVDDTSYKVWRVNKELESFPKATGKEEIGKLLCVSECNSEIKVRDANEKTLITTVESGVLKISCHVHFPPPGFLEKNVNWRGVAWSPQLGKIEYDEVLTKFYNKNHPMKAKVRYDSKSCFGFVIEELFTSPDFWLFFSFAPWLKESSEFKPLDELNKELLPNSHLHRRTQKSPKPRRSECFEGYFVAWCGKQFQNGHVNEPVLWNSKIGFLFLYKHCRKDLVVKFKLGDRLSFRVAQRFINNKKEETVSEDSKSTWFADFVKPVESTHFTPVRTHRSSLGSLILEAKITVDEHFIAVLNGPEEAGKIDHPYFKKIHFITSIVRKHLQKANFLLSPGCVIECLIEPIINAKDIIKSFWKIHQITGLVPAKGTHLVDSLI</sequence>
<gene>
    <name evidence="1" type="ORF">CAUJ_LOCUS4155</name>
</gene>
<comment type="caution">
    <text evidence="1">The sequence shown here is derived from an EMBL/GenBank/DDBJ whole genome shotgun (WGS) entry which is preliminary data.</text>
</comment>
<dbReference type="Proteomes" id="UP000835052">
    <property type="component" value="Unassembled WGS sequence"/>
</dbReference>
<keyword evidence="2" id="KW-1185">Reference proteome</keyword>
<evidence type="ECO:0000313" key="2">
    <source>
        <dbReference type="Proteomes" id="UP000835052"/>
    </source>
</evidence>
<accession>A0A8S1GWK1</accession>
<dbReference type="AlphaFoldDB" id="A0A8S1GWK1"/>
<organism evidence="1 2">
    <name type="scientific">Caenorhabditis auriculariae</name>
    <dbReference type="NCBI Taxonomy" id="2777116"/>
    <lineage>
        <taxon>Eukaryota</taxon>
        <taxon>Metazoa</taxon>
        <taxon>Ecdysozoa</taxon>
        <taxon>Nematoda</taxon>
        <taxon>Chromadorea</taxon>
        <taxon>Rhabditida</taxon>
        <taxon>Rhabditina</taxon>
        <taxon>Rhabditomorpha</taxon>
        <taxon>Rhabditoidea</taxon>
        <taxon>Rhabditidae</taxon>
        <taxon>Peloderinae</taxon>
        <taxon>Caenorhabditis</taxon>
    </lineage>
</organism>
<proteinExistence type="predicted"/>